<dbReference type="HOGENOM" id="CLU_1282373_0_0_5"/>
<dbReference type="InterPro" id="IPR025736">
    <property type="entry name" value="PucR_C-HTH_dom"/>
</dbReference>
<keyword evidence="3" id="KW-1185">Reference proteome</keyword>
<gene>
    <name evidence="2" type="ORF">LPU83_2366</name>
</gene>
<dbReference type="AlphaFoldDB" id="W6RH24"/>
<protein>
    <submittedName>
        <fullName evidence="2">Transcriptional regulator</fullName>
    </submittedName>
</protein>
<dbReference type="InterPro" id="IPR042070">
    <property type="entry name" value="PucR_C-HTH_sf"/>
</dbReference>
<organism evidence="2 3">
    <name type="scientific">Rhizobium favelukesii</name>
    <dbReference type="NCBI Taxonomy" id="348824"/>
    <lineage>
        <taxon>Bacteria</taxon>
        <taxon>Pseudomonadati</taxon>
        <taxon>Pseudomonadota</taxon>
        <taxon>Alphaproteobacteria</taxon>
        <taxon>Hyphomicrobiales</taxon>
        <taxon>Rhizobiaceae</taxon>
        <taxon>Rhizobium/Agrobacterium group</taxon>
        <taxon>Rhizobium</taxon>
    </lineage>
</organism>
<proteinExistence type="predicted"/>
<dbReference type="KEGG" id="rhl:LPU83_2366"/>
<dbReference type="EMBL" id="HG916852">
    <property type="protein sequence ID" value="CDM58023.1"/>
    <property type="molecule type" value="Genomic_DNA"/>
</dbReference>
<dbReference type="eggNOG" id="COG3835">
    <property type="taxonomic scope" value="Bacteria"/>
</dbReference>
<dbReference type="Gene3D" id="1.10.10.2840">
    <property type="entry name" value="PucR C-terminal helix-turn-helix domain"/>
    <property type="match status" value="1"/>
</dbReference>
<reference evidence="2" key="1">
    <citation type="submission" date="2013-11" db="EMBL/GenBank/DDBJ databases">
        <title>Draft genome sequence of the broad-host-range Rhizobium sp. LPU83 strain, a member of the low-genetic diversity Oregon-like Rhizobium sp. group.</title>
        <authorList>
            <person name="Wibberg D."/>
            <person name="Puehler A."/>
            <person name="Schlueter A."/>
        </authorList>
    </citation>
    <scope>NUCLEOTIDE SEQUENCE [LARGE SCALE GENOMIC DNA]</scope>
    <source>
        <strain evidence="2">LPU83</strain>
    </source>
</reference>
<dbReference type="Pfam" id="PF13556">
    <property type="entry name" value="HTH_30"/>
    <property type="match status" value="1"/>
</dbReference>
<accession>W6RH24</accession>
<evidence type="ECO:0000259" key="1">
    <source>
        <dbReference type="Pfam" id="PF13556"/>
    </source>
</evidence>
<feature type="domain" description="PucR C-terminal helix-turn-helix" evidence="1">
    <location>
        <begin position="153"/>
        <end position="210"/>
    </location>
</feature>
<name>W6RH24_9HYPH</name>
<dbReference type="PANTHER" id="PTHR33744">
    <property type="entry name" value="CARBOHYDRATE DIACID REGULATOR"/>
    <property type="match status" value="1"/>
</dbReference>
<dbReference type="PANTHER" id="PTHR33744:SF15">
    <property type="entry name" value="CARBOHYDRATE DIACID REGULATOR"/>
    <property type="match status" value="1"/>
</dbReference>
<sequence length="215" mass="23566">MTASTRSSSLRPRITDPTNAVLSLYKLESDLQQAMTTPNALIFHENEQVIMLVSASTTAALERNLNVIANVATGLSISIGASEIYDANEHHFNSRDLASQAAEGLSPRGRAGHLRYREMGLELLLKGQARQDDLAFVHNILGALVQDPRHRVLRETLLRYVQEGKSVTRSAQALGIHPNTLYQRLQRIEAVTGRSIADVSDVTLLSLACKSTPNI</sequence>
<evidence type="ECO:0000313" key="3">
    <source>
        <dbReference type="Proteomes" id="UP000019443"/>
    </source>
</evidence>
<dbReference type="PATRIC" id="fig|348824.6.peg.2553"/>
<dbReference type="Proteomes" id="UP000019443">
    <property type="component" value="Chromosome"/>
</dbReference>
<evidence type="ECO:0000313" key="2">
    <source>
        <dbReference type="EMBL" id="CDM58023.1"/>
    </source>
</evidence>
<dbReference type="InterPro" id="IPR051448">
    <property type="entry name" value="CdaR-like_regulators"/>
</dbReference>